<dbReference type="SUPFAM" id="SSF46689">
    <property type="entry name" value="Homeodomain-like"/>
    <property type="match status" value="1"/>
</dbReference>
<reference evidence="5" key="1">
    <citation type="journal article" date="2019" name="Int. J. Syst. Evol. Microbiol.">
        <title>The Global Catalogue of Microorganisms (GCM) 10K type strain sequencing project: providing services to taxonomists for standard genome sequencing and annotation.</title>
        <authorList>
            <consortium name="The Broad Institute Genomics Platform"/>
            <consortium name="The Broad Institute Genome Sequencing Center for Infectious Disease"/>
            <person name="Wu L."/>
            <person name="Ma J."/>
        </authorList>
    </citation>
    <scope>NUCLEOTIDE SEQUENCE [LARGE SCALE GENOMIC DNA]</scope>
    <source>
        <strain evidence="5">CGMCC 4.7645</strain>
    </source>
</reference>
<dbReference type="PANTHER" id="PTHR30055:SF226">
    <property type="entry name" value="HTH-TYPE TRANSCRIPTIONAL REGULATOR PKSA"/>
    <property type="match status" value="1"/>
</dbReference>
<accession>A0ABW5FYJ7</accession>
<feature type="DNA-binding region" description="H-T-H motif" evidence="2">
    <location>
        <begin position="37"/>
        <end position="56"/>
    </location>
</feature>
<keyword evidence="5" id="KW-1185">Reference proteome</keyword>
<name>A0ABW5FYJ7_9PSEU</name>
<evidence type="ECO:0000259" key="3">
    <source>
        <dbReference type="PROSITE" id="PS50977"/>
    </source>
</evidence>
<dbReference type="InterPro" id="IPR050109">
    <property type="entry name" value="HTH-type_TetR-like_transc_reg"/>
</dbReference>
<dbReference type="InterPro" id="IPR001647">
    <property type="entry name" value="HTH_TetR"/>
</dbReference>
<dbReference type="InterPro" id="IPR009057">
    <property type="entry name" value="Homeodomain-like_sf"/>
</dbReference>
<dbReference type="Pfam" id="PF00440">
    <property type="entry name" value="TetR_N"/>
    <property type="match status" value="1"/>
</dbReference>
<feature type="domain" description="HTH tetR-type" evidence="3">
    <location>
        <begin position="14"/>
        <end position="74"/>
    </location>
</feature>
<evidence type="ECO:0000256" key="1">
    <source>
        <dbReference type="ARBA" id="ARBA00023125"/>
    </source>
</evidence>
<dbReference type="PROSITE" id="PS50977">
    <property type="entry name" value="HTH_TETR_2"/>
    <property type="match status" value="1"/>
</dbReference>
<dbReference type="RefSeq" id="WP_378265772.1">
    <property type="nucleotide sequence ID" value="NZ_JBHUKR010000007.1"/>
</dbReference>
<evidence type="ECO:0000256" key="2">
    <source>
        <dbReference type="PROSITE-ProRule" id="PRU00335"/>
    </source>
</evidence>
<dbReference type="PRINTS" id="PR00455">
    <property type="entry name" value="HTHTETR"/>
</dbReference>
<evidence type="ECO:0000313" key="5">
    <source>
        <dbReference type="Proteomes" id="UP001597417"/>
    </source>
</evidence>
<dbReference type="Gene3D" id="1.10.10.60">
    <property type="entry name" value="Homeodomain-like"/>
    <property type="match status" value="1"/>
</dbReference>
<sequence>MPYRRTPRVQARLDAQRAAVLEAATELLADRGYAGCSVAAVAERAGIATGSVYRHFAGKAELVVELFRGVVGREVEAVREAAMLPGEPAERVATIFETFARRALKAPRRAYALLAEPVDAPVEAERVVFRRVFREVVTEHIAEGVRSGQLPPQDAAFTAAALVGAATEMLVGPLTTNDTAGELRPFILRALGGINAGVEPRQPK</sequence>
<dbReference type="Proteomes" id="UP001597417">
    <property type="component" value="Unassembled WGS sequence"/>
</dbReference>
<protein>
    <submittedName>
        <fullName evidence="4">TetR/AcrR family transcriptional regulator</fullName>
    </submittedName>
</protein>
<dbReference type="EMBL" id="JBHUKR010000007">
    <property type="protein sequence ID" value="MFD2417786.1"/>
    <property type="molecule type" value="Genomic_DNA"/>
</dbReference>
<evidence type="ECO:0000313" key="4">
    <source>
        <dbReference type="EMBL" id="MFD2417786.1"/>
    </source>
</evidence>
<proteinExistence type="predicted"/>
<dbReference type="Gene3D" id="1.10.357.10">
    <property type="entry name" value="Tetracycline Repressor, domain 2"/>
    <property type="match status" value="1"/>
</dbReference>
<keyword evidence="1 2" id="KW-0238">DNA-binding</keyword>
<dbReference type="PROSITE" id="PS01081">
    <property type="entry name" value="HTH_TETR_1"/>
    <property type="match status" value="1"/>
</dbReference>
<organism evidence="4 5">
    <name type="scientific">Amycolatopsis pigmentata</name>
    <dbReference type="NCBI Taxonomy" id="450801"/>
    <lineage>
        <taxon>Bacteria</taxon>
        <taxon>Bacillati</taxon>
        <taxon>Actinomycetota</taxon>
        <taxon>Actinomycetes</taxon>
        <taxon>Pseudonocardiales</taxon>
        <taxon>Pseudonocardiaceae</taxon>
        <taxon>Amycolatopsis</taxon>
    </lineage>
</organism>
<dbReference type="InterPro" id="IPR036271">
    <property type="entry name" value="Tet_transcr_reg_TetR-rel_C_sf"/>
</dbReference>
<gene>
    <name evidence="4" type="ORF">ACFSXZ_15790</name>
</gene>
<dbReference type="SUPFAM" id="SSF48498">
    <property type="entry name" value="Tetracyclin repressor-like, C-terminal domain"/>
    <property type="match status" value="1"/>
</dbReference>
<dbReference type="PANTHER" id="PTHR30055">
    <property type="entry name" value="HTH-TYPE TRANSCRIPTIONAL REGULATOR RUTR"/>
    <property type="match status" value="1"/>
</dbReference>
<comment type="caution">
    <text evidence="4">The sequence shown here is derived from an EMBL/GenBank/DDBJ whole genome shotgun (WGS) entry which is preliminary data.</text>
</comment>
<dbReference type="InterPro" id="IPR023772">
    <property type="entry name" value="DNA-bd_HTH_TetR-type_CS"/>
</dbReference>